<proteinExistence type="predicted"/>
<evidence type="ECO:0000256" key="1">
    <source>
        <dbReference type="SAM" id="MobiDB-lite"/>
    </source>
</evidence>
<dbReference type="PATRIC" id="fig|1205910.3.peg.2827"/>
<sequence>MEHPPRDHSTRGAAFAHAVGWRPACGGTGASDGGESPGDRTHLPCVDTLRNQGHTAIEARLRDDDGATTLGHLLFGFRRAVSGYGNGAVEPPPGVSPNDLSGVSGDDVPLSTAPNHSLGRSV</sequence>
<dbReference type="Proteomes" id="UP000003779">
    <property type="component" value="Chromosome"/>
</dbReference>
<protein>
    <submittedName>
        <fullName evidence="2">Uncharacterized protein</fullName>
    </submittedName>
</protein>
<feature type="compositionally biased region" description="Gly residues" evidence="1">
    <location>
        <begin position="26"/>
        <end position="36"/>
    </location>
</feature>
<dbReference type="HOGENOM" id="CLU_2024294_0_0_11"/>
<evidence type="ECO:0000313" key="2">
    <source>
        <dbReference type="EMBL" id="AFR06579.1"/>
    </source>
</evidence>
<name>J7L734_NOCAA</name>
<evidence type="ECO:0000313" key="3">
    <source>
        <dbReference type="Proteomes" id="UP000003779"/>
    </source>
</evidence>
<reference evidence="2 3" key="1">
    <citation type="journal article" date="2012" name="J. Bacteriol.">
        <title>Whole-Genome Sequence of Nocardiopsis alba Strain ATCC BAA-2165, Associated with Honeybees.</title>
        <authorList>
            <person name="Qiao J."/>
            <person name="Chen L."/>
            <person name="Li Y."/>
            <person name="Wang J."/>
            <person name="Zhang W."/>
            <person name="Chen S."/>
        </authorList>
    </citation>
    <scope>NUCLEOTIDE SEQUENCE [LARGE SCALE GENOMIC DNA]</scope>
    <source>
        <strain evidence="3">ATCC BAA-2165 / BE74</strain>
    </source>
</reference>
<organism evidence="2 3">
    <name type="scientific">Nocardiopsis alba (strain ATCC BAA-2165 / BE74)</name>
    <dbReference type="NCBI Taxonomy" id="1205910"/>
    <lineage>
        <taxon>Bacteria</taxon>
        <taxon>Bacillati</taxon>
        <taxon>Actinomycetota</taxon>
        <taxon>Actinomycetes</taxon>
        <taxon>Streptosporangiales</taxon>
        <taxon>Nocardiopsidaceae</taxon>
        <taxon>Nocardiopsis</taxon>
    </lineage>
</organism>
<feature type="compositionally biased region" description="Polar residues" evidence="1">
    <location>
        <begin position="112"/>
        <end position="122"/>
    </location>
</feature>
<gene>
    <name evidence="2" type="ordered locus">B005_2995</name>
</gene>
<feature type="region of interest" description="Disordered" evidence="1">
    <location>
        <begin position="21"/>
        <end position="42"/>
    </location>
</feature>
<accession>J7L734</accession>
<dbReference type="KEGG" id="nal:B005_2995"/>
<reference evidence="3" key="2">
    <citation type="submission" date="2012-08" db="EMBL/GenBank/DDBJ databases">
        <title>Whole-genome sequence of Nocardiopsis alba strain ATCC BAA-2165 associated with honeybees.</title>
        <authorList>
            <person name="Qiao J."/>
            <person name="Chen L."/>
            <person name="Li Y."/>
            <person name="Wang J."/>
            <person name="Zhang W."/>
            <person name="Chen S."/>
        </authorList>
    </citation>
    <scope>NUCLEOTIDE SEQUENCE [LARGE SCALE GENOMIC DNA]</scope>
    <source>
        <strain evidence="3">ATCC BAA-2165 / BE74</strain>
    </source>
</reference>
<dbReference type="EMBL" id="CP003788">
    <property type="protein sequence ID" value="AFR06579.1"/>
    <property type="molecule type" value="Genomic_DNA"/>
</dbReference>
<feature type="region of interest" description="Disordered" evidence="1">
    <location>
        <begin position="83"/>
        <end position="122"/>
    </location>
</feature>
<dbReference type="AlphaFoldDB" id="J7L734"/>